<reference evidence="1 2" key="1">
    <citation type="journal article" date="2020" name="Nature">
        <title>Six reference-quality genomes reveal evolution of bat adaptations.</title>
        <authorList>
            <person name="Jebb D."/>
            <person name="Huang Z."/>
            <person name="Pippel M."/>
            <person name="Hughes G.M."/>
            <person name="Lavrichenko K."/>
            <person name="Devanna P."/>
            <person name="Winkler S."/>
            <person name="Jermiin L.S."/>
            <person name="Skirmuntt E.C."/>
            <person name="Katzourakis A."/>
            <person name="Burkitt-Gray L."/>
            <person name="Ray D.A."/>
            <person name="Sullivan K.A.M."/>
            <person name="Roscito J.G."/>
            <person name="Kirilenko B.M."/>
            <person name="Davalos L.M."/>
            <person name="Corthals A.P."/>
            <person name="Power M.L."/>
            <person name="Jones G."/>
            <person name="Ransome R.D."/>
            <person name="Dechmann D.K.N."/>
            <person name="Locatelli A.G."/>
            <person name="Puechmaille S.J."/>
            <person name="Fedrigo O."/>
            <person name="Jarvis E.D."/>
            <person name="Hiller M."/>
            <person name="Vernes S.C."/>
            <person name="Myers E.W."/>
            <person name="Teeling E.C."/>
        </authorList>
    </citation>
    <scope>NUCLEOTIDE SEQUENCE [LARGE SCALE GENOMIC DNA]</scope>
    <source>
        <strain evidence="1">Bat1K_MPI-CBG_1</strain>
    </source>
</reference>
<sequence length="227" mass="25158">MVMGEGAQHMSFRGMQGKLSRVRVSPAAYETPVGFWIGHWGHLSLSFLVYNMEVVQKHIPLFTECSGGKKERWLCQAANSAAESAAAQVWCRSCQGWILWLSEYLCDGKKGHKSDTKGKATSCSTRKSQMSPVSSVPLLQLWNHINVTLLRAGASQRSGQDMGRSYYTFNKVIAQCFILFNPSNTLPHLTDEENRSSGRLSALPKVTLLGGEVWKHTVAWHNCPGGN</sequence>
<name>A0A834E184_9CHIR</name>
<organism evidence="1 2">
    <name type="scientific">Phyllostomus discolor</name>
    <name type="common">pale spear-nosed bat</name>
    <dbReference type="NCBI Taxonomy" id="89673"/>
    <lineage>
        <taxon>Eukaryota</taxon>
        <taxon>Metazoa</taxon>
        <taxon>Chordata</taxon>
        <taxon>Craniata</taxon>
        <taxon>Vertebrata</taxon>
        <taxon>Euteleostomi</taxon>
        <taxon>Mammalia</taxon>
        <taxon>Eutheria</taxon>
        <taxon>Laurasiatheria</taxon>
        <taxon>Chiroptera</taxon>
        <taxon>Yangochiroptera</taxon>
        <taxon>Phyllostomidae</taxon>
        <taxon>Phyllostominae</taxon>
        <taxon>Phyllostomus</taxon>
    </lineage>
</organism>
<protein>
    <submittedName>
        <fullName evidence="1">Uncharacterized protein</fullName>
    </submittedName>
</protein>
<dbReference type="EMBL" id="JABVXQ010000007">
    <property type="protein sequence ID" value="KAF6099816.1"/>
    <property type="molecule type" value="Genomic_DNA"/>
</dbReference>
<comment type="caution">
    <text evidence="1">The sequence shown here is derived from an EMBL/GenBank/DDBJ whole genome shotgun (WGS) entry which is preliminary data.</text>
</comment>
<gene>
    <name evidence="1" type="ORF">HJG60_011547</name>
</gene>
<evidence type="ECO:0000313" key="2">
    <source>
        <dbReference type="Proteomes" id="UP000664940"/>
    </source>
</evidence>
<dbReference type="AlphaFoldDB" id="A0A834E184"/>
<accession>A0A834E184</accession>
<proteinExistence type="predicted"/>
<evidence type="ECO:0000313" key="1">
    <source>
        <dbReference type="EMBL" id="KAF6099816.1"/>
    </source>
</evidence>
<dbReference type="Proteomes" id="UP000664940">
    <property type="component" value="Unassembled WGS sequence"/>
</dbReference>